<name>A0AAN7C3V2_9PEZI</name>
<gene>
    <name evidence="2" type="ORF">C8A03DRAFT_37971</name>
</gene>
<dbReference type="PROSITE" id="PS51257">
    <property type="entry name" value="PROKAR_LIPOPROTEIN"/>
    <property type="match status" value="1"/>
</dbReference>
<protein>
    <submittedName>
        <fullName evidence="2">Uncharacterized protein</fullName>
    </submittedName>
</protein>
<feature type="region of interest" description="Disordered" evidence="1">
    <location>
        <begin position="1"/>
        <end position="32"/>
    </location>
</feature>
<feature type="compositionally biased region" description="Basic and acidic residues" evidence="1">
    <location>
        <begin position="378"/>
        <end position="391"/>
    </location>
</feature>
<comment type="caution">
    <text evidence="2">The sequence shown here is derived from an EMBL/GenBank/DDBJ whole genome shotgun (WGS) entry which is preliminary data.</text>
</comment>
<feature type="region of interest" description="Disordered" evidence="1">
    <location>
        <begin position="378"/>
        <end position="454"/>
    </location>
</feature>
<evidence type="ECO:0000256" key="1">
    <source>
        <dbReference type="SAM" id="MobiDB-lite"/>
    </source>
</evidence>
<feature type="compositionally biased region" description="Basic and acidic residues" evidence="1">
    <location>
        <begin position="429"/>
        <end position="454"/>
    </location>
</feature>
<reference evidence="2" key="1">
    <citation type="journal article" date="2023" name="Mol. Phylogenet. Evol.">
        <title>Genome-scale phylogeny and comparative genomics of the fungal order Sordariales.</title>
        <authorList>
            <person name="Hensen N."/>
            <person name="Bonometti L."/>
            <person name="Westerberg I."/>
            <person name="Brannstrom I.O."/>
            <person name="Guillou S."/>
            <person name="Cros-Aarteil S."/>
            <person name="Calhoun S."/>
            <person name="Haridas S."/>
            <person name="Kuo A."/>
            <person name="Mondo S."/>
            <person name="Pangilinan J."/>
            <person name="Riley R."/>
            <person name="LaButti K."/>
            <person name="Andreopoulos B."/>
            <person name="Lipzen A."/>
            <person name="Chen C."/>
            <person name="Yan M."/>
            <person name="Daum C."/>
            <person name="Ng V."/>
            <person name="Clum A."/>
            <person name="Steindorff A."/>
            <person name="Ohm R.A."/>
            <person name="Martin F."/>
            <person name="Silar P."/>
            <person name="Natvig D.O."/>
            <person name="Lalanne C."/>
            <person name="Gautier V."/>
            <person name="Ament-Velasquez S.L."/>
            <person name="Kruys A."/>
            <person name="Hutchinson M.I."/>
            <person name="Powell A.J."/>
            <person name="Barry K."/>
            <person name="Miller A.N."/>
            <person name="Grigoriev I.V."/>
            <person name="Debuchy R."/>
            <person name="Gladieux P."/>
            <person name="Hiltunen Thoren M."/>
            <person name="Johannesson H."/>
        </authorList>
    </citation>
    <scope>NUCLEOTIDE SEQUENCE</scope>
    <source>
        <strain evidence="2">CBS 532.94</strain>
    </source>
</reference>
<reference evidence="2" key="2">
    <citation type="submission" date="2023-05" db="EMBL/GenBank/DDBJ databases">
        <authorList>
            <consortium name="Lawrence Berkeley National Laboratory"/>
            <person name="Steindorff A."/>
            <person name="Hensen N."/>
            <person name="Bonometti L."/>
            <person name="Westerberg I."/>
            <person name="Brannstrom I.O."/>
            <person name="Guillou S."/>
            <person name="Cros-Aarteil S."/>
            <person name="Calhoun S."/>
            <person name="Haridas S."/>
            <person name="Kuo A."/>
            <person name="Mondo S."/>
            <person name="Pangilinan J."/>
            <person name="Riley R."/>
            <person name="Labutti K."/>
            <person name="Andreopoulos B."/>
            <person name="Lipzen A."/>
            <person name="Chen C."/>
            <person name="Yanf M."/>
            <person name="Daum C."/>
            <person name="Ng V."/>
            <person name="Clum A."/>
            <person name="Ohm R."/>
            <person name="Martin F."/>
            <person name="Silar P."/>
            <person name="Natvig D."/>
            <person name="Lalanne C."/>
            <person name="Gautier V."/>
            <person name="Ament-Velasquez S.L."/>
            <person name="Kruys A."/>
            <person name="Hutchinson M.I."/>
            <person name="Powell A.J."/>
            <person name="Barry K."/>
            <person name="Miller A.N."/>
            <person name="Grigoriev I.V."/>
            <person name="Debuchy R."/>
            <person name="Gladieux P."/>
            <person name="Thoren M.H."/>
            <person name="Johannesson H."/>
        </authorList>
    </citation>
    <scope>NUCLEOTIDE SEQUENCE</scope>
    <source>
        <strain evidence="2">CBS 532.94</strain>
    </source>
</reference>
<proteinExistence type="predicted"/>
<sequence>MTSKEEDAAASEAPVASPTGSAAGCEPPERPWSKNAPDRWKLIWGNPTCPAVCCRKTQIIGEAWIKFSDDVIYYANPPDPLVLDTFAWRKVKGGVPNLADWMLWESPLPAHQEAMVRAWIWHYLDENLLSFSGDAQGGELVPCASLVWEHVRALRRALDGFRTGEKSDPDFIRARRYQFHVLRIAIESLVWEGLGLREFVTAADLIPHFKKSLRLLVDDGLTKIPDRDHDVNWDFFCGEDSDDEDNDFCDQIKRTLHFALQLQWFLHGFLASFTLRFSPIGSNSLWGFPVDRDWMTKTGPTEISCVPSDATDQPVRLVQLVSDPMLVTSGRDYKGYEEHFSLWPKSHMRVVAPWCYGGEVAPWCYSDRNRGKHVWPISEKDGQERRAKRMQEEEEQMEEAEQEMRPKMTQEIVGRVTRSMSAKAAARVKGTDREAAEQRQNEGGKRKEAKAGRK</sequence>
<organism evidence="2 3">
    <name type="scientific">Achaetomium macrosporum</name>
    <dbReference type="NCBI Taxonomy" id="79813"/>
    <lineage>
        <taxon>Eukaryota</taxon>
        <taxon>Fungi</taxon>
        <taxon>Dikarya</taxon>
        <taxon>Ascomycota</taxon>
        <taxon>Pezizomycotina</taxon>
        <taxon>Sordariomycetes</taxon>
        <taxon>Sordariomycetidae</taxon>
        <taxon>Sordariales</taxon>
        <taxon>Chaetomiaceae</taxon>
        <taxon>Achaetomium</taxon>
    </lineage>
</organism>
<evidence type="ECO:0000313" key="2">
    <source>
        <dbReference type="EMBL" id="KAK4234262.1"/>
    </source>
</evidence>
<dbReference type="AlphaFoldDB" id="A0AAN7C3V2"/>
<feature type="compositionally biased region" description="Acidic residues" evidence="1">
    <location>
        <begin position="392"/>
        <end position="401"/>
    </location>
</feature>
<dbReference type="Proteomes" id="UP001303760">
    <property type="component" value="Unassembled WGS sequence"/>
</dbReference>
<accession>A0AAN7C3V2</accession>
<dbReference type="EMBL" id="MU860393">
    <property type="protein sequence ID" value="KAK4234262.1"/>
    <property type="molecule type" value="Genomic_DNA"/>
</dbReference>
<keyword evidence="3" id="KW-1185">Reference proteome</keyword>
<evidence type="ECO:0000313" key="3">
    <source>
        <dbReference type="Proteomes" id="UP001303760"/>
    </source>
</evidence>